<feature type="chain" id="PRO_5040994067" evidence="2">
    <location>
        <begin position="23"/>
        <end position="345"/>
    </location>
</feature>
<dbReference type="InterPro" id="IPR005064">
    <property type="entry name" value="BUG"/>
</dbReference>
<evidence type="ECO:0000256" key="2">
    <source>
        <dbReference type="SAM" id="SignalP"/>
    </source>
</evidence>
<dbReference type="RefSeq" id="WP_054938248.1">
    <property type="nucleotide sequence ID" value="NZ_PVXL01000007.1"/>
</dbReference>
<dbReference type="CDD" id="cd07012">
    <property type="entry name" value="PBP2_Bug_TTT"/>
    <property type="match status" value="1"/>
</dbReference>
<feature type="signal peptide" evidence="2">
    <location>
        <begin position="1"/>
        <end position="22"/>
    </location>
</feature>
<dbReference type="PANTHER" id="PTHR42928">
    <property type="entry name" value="TRICARBOXYLATE-BINDING PROTEIN"/>
    <property type="match status" value="1"/>
</dbReference>
<gene>
    <name evidence="3" type="ORF">MOST_01630</name>
</gene>
<comment type="similarity">
    <text evidence="1">Belongs to the UPF0065 (bug) family.</text>
</comment>
<dbReference type="PROSITE" id="PS51257">
    <property type="entry name" value="PROKAR_LIPOPROTEIN"/>
    <property type="match status" value="1"/>
</dbReference>
<dbReference type="PIRSF" id="PIRSF017082">
    <property type="entry name" value="YflP"/>
    <property type="match status" value="1"/>
</dbReference>
<dbReference type="InterPro" id="IPR042100">
    <property type="entry name" value="Bug_dom1"/>
</dbReference>
<protein>
    <submittedName>
        <fullName evidence="3">Tripartite tricarboxylate transporter family receptor</fullName>
    </submittedName>
</protein>
<reference evidence="3 4" key="1">
    <citation type="submission" date="2018-03" db="EMBL/GenBank/DDBJ databases">
        <title>Genome sequence of Moorella stamsii DSM 26217.</title>
        <authorList>
            <person name="Poehlein A."/>
            <person name="Daniel R."/>
        </authorList>
    </citation>
    <scope>NUCLEOTIDE SEQUENCE [LARGE SCALE GENOMIC DNA]</scope>
    <source>
        <strain evidence="4">DSM 26217</strain>
    </source>
</reference>
<dbReference type="Gene3D" id="3.40.190.10">
    <property type="entry name" value="Periplasmic binding protein-like II"/>
    <property type="match status" value="1"/>
</dbReference>
<evidence type="ECO:0000313" key="4">
    <source>
        <dbReference type="Proteomes" id="UP000239430"/>
    </source>
</evidence>
<name>A0A9X7P7J0_9FIRM</name>
<dbReference type="SUPFAM" id="SSF53850">
    <property type="entry name" value="Periplasmic binding protein-like II"/>
    <property type="match status" value="1"/>
</dbReference>
<dbReference type="Gene3D" id="3.40.190.150">
    <property type="entry name" value="Bordetella uptake gene, domain 1"/>
    <property type="match status" value="1"/>
</dbReference>
<evidence type="ECO:0000256" key="1">
    <source>
        <dbReference type="ARBA" id="ARBA00006987"/>
    </source>
</evidence>
<dbReference type="PANTHER" id="PTHR42928:SF5">
    <property type="entry name" value="BLR1237 PROTEIN"/>
    <property type="match status" value="1"/>
</dbReference>
<keyword evidence="4" id="KW-1185">Reference proteome</keyword>
<dbReference type="EMBL" id="PVXL01000007">
    <property type="protein sequence ID" value="PRR77566.1"/>
    <property type="molecule type" value="Genomic_DNA"/>
</dbReference>
<evidence type="ECO:0000313" key="3">
    <source>
        <dbReference type="EMBL" id="PRR77566.1"/>
    </source>
</evidence>
<accession>A0A9X7P7J0</accession>
<dbReference type="Proteomes" id="UP000239430">
    <property type="component" value="Unassembled WGS sequence"/>
</dbReference>
<proteinExistence type="inferred from homology"/>
<keyword evidence="3" id="KW-0675">Receptor</keyword>
<sequence>MLRLPKKLILLFSLLVITTLMITACGQKQQPNQANQVKEDANKAATVKYPEKEITLICPWPPGGSSDLLSRAIAQAASKNLPKPIVVINRDGANGMVATTELAKTKPDGYTIAQGASGLFVTQPFIQNNLGYKQDDFDFLIGLTNEPILLTVNANSPYKTLEDLIKAAKEKNLVIRYSNSGMGGIPQLSAAYLFQLAGVKSQPVPFKGGAPALAAILGGHVEAAVSHPGEALPHIKAGKLRPLAISSTQRFPDLPDVPTMKEKGFEIDMGVKKFIFVPKGVPEEAKKVLTGALQKAAADPEFKKAMADINLMLEPMTGKEVVDYFNKQAPIMKKLIESMPKTEAK</sequence>
<dbReference type="AlphaFoldDB" id="A0A9X7P7J0"/>
<keyword evidence="2" id="KW-0732">Signal</keyword>
<dbReference type="Pfam" id="PF03401">
    <property type="entry name" value="TctC"/>
    <property type="match status" value="1"/>
</dbReference>
<comment type="caution">
    <text evidence="3">The sequence shown here is derived from an EMBL/GenBank/DDBJ whole genome shotgun (WGS) entry which is preliminary data.</text>
</comment>
<organism evidence="3 4">
    <name type="scientific">Neomoorella stamsii</name>
    <dbReference type="NCBI Taxonomy" id="1266720"/>
    <lineage>
        <taxon>Bacteria</taxon>
        <taxon>Bacillati</taxon>
        <taxon>Bacillota</taxon>
        <taxon>Clostridia</taxon>
        <taxon>Neomoorellales</taxon>
        <taxon>Neomoorellaceae</taxon>
        <taxon>Neomoorella</taxon>
    </lineage>
</organism>